<dbReference type="PANTHER" id="PTHR36920">
    <property type="match status" value="1"/>
</dbReference>
<protein>
    <submittedName>
        <fullName evidence="2">Outer membrane protein</fullName>
    </submittedName>
</protein>
<comment type="similarity">
    <text evidence="1">Belongs to the OmpW/AlkL family.</text>
</comment>
<dbReference type="Proteomes" id="UP000199331">
    <property type="component" value="Unassembled WGS sequence"/>
</dbReference>
<dbReference type="STRING" id="604088.SAMN04488060_1853"/>
<dbReference type="AlphaFoldDB" id="A0A1I5NH61"/>
<accession>A0A1I5NH61</accession>
<dbReference type="Gene3D" id="2.40.160.20">
    <property type="match status" value="1"/>
</dbReference>
<organism evidence="2 3">
    <name type="scientific">Qipengyuania nanhaisediminis</name>
    <dbReference type="NCBI Taxonomy" id="604088"/>
    <lineage>
        <taxon>Bacteria</taxon>
        <taxon>Pseudomonadati</taxon>
        <taxon>Pseudomonadota</taxon>
        <taxon>Alphaproteobacteria</taxon>
        <taxon>Sphingomonadales</taxon>
        <taxon>Erythrobacteraceae</taxon>
        <taxon>Qipengyuania</taxon>
    </lineage>
</organism>
<dbReference type="PANTHER" id="PTHR36920:SF1">
    <property type="entry name" value="OUTER MEMBRANE PROTEIN W"/>
    <property type="match status" value="1"/>
</dbReference>
<dbReference type="Pfam" id="PF03922">
    <property type="entry name" value="OmpW"/>
    <property type="match status" value="1"/>
</dbReference>
<sequence length="253" mass="26862">MESWCSCLATRCNNLGRMGWPLHRAKECEMKKLLAGTVAGLAMLAIPAQAQAQDAKGAIQVKLLGTAVLPDGKITEVKTDIVGLPAGTQTEANDNVVPTLAIEYFVSPNFSLETICCMTQHDVDAVSGLTGAELVSDAKLIPATVTAKYHFDLGGAKPYVGAGATYFLWVDVDPGEATLPLGVTRTDLSDEFGFVLQAGLDVPVNDSGLAFSVDAKRYFVGTTASWYAGDTLAIQTEHDLDPWVLSAGVAYRF</sequence>
<evidence type="ECO:0000313" key="2">
    <source>
        <dbReference type="EMBL" id="SFP21109.1"/>
    </source>
</evidence>
<reference evidence="3" key="1">
    <citation type="submission" date="2016-10" db="EMBL/GenBank/DDBJ databases">
        <authorList>
            <person name="Varghese N."/>
            <person name="Submissions S."/>
        </authorList>
    </citation>
    <scope>NUCLEOTIDE SEQUENCE [LARGE SCALE GENOMIC DNA]</scope>
    <source>
        <strain evidence="3">CGMCC 1.7715</strain>
    </source>
</reference>
<dbReference type="GO" id="GO:0019867">
    <property type="term" value="C:outer membrane"/>
    <property type="evidence" value="ECO:0007669"/>
    <property type="project" value="InterPro"/>
</dbReference>
<dbReference type="EMBL" id="FOWZ01000003">
    <property type="protein sequence ID" value="SFP21109.1"/>
    <property type="molecule type" value="Genomic_DNA"/>
</dbReference>
<keyword evidence="3" id="KW-1185">Reference proteome</keyword>
<name>A0A1I5NH61_9SPHN</name>
<dbReference type="InterPro" id="IPR011250">
    <property type="entry name" value="OMP/PagP_B-barrel"/>
</dbReference>
<dbReference type="InterPro" id="IPR005618">
    <property type="entry name" value="OMPW"/>
</dbReference>
<proteinExistence type="inferred from homology"/>
<dbReference type="SUPFAM" id="SSF56925">
    <property type="entry name" value="OMPA-like"/>
    <property type="match status" value="1"/>
</dbReference>
<dbReference type="GO" id="GO:0055085">
    <property type="term" value="P:transmembrane transport"/>
    <property type="evidence" value="ECO:0007669"/>
    <property type="project" value="TreeGrafter"/>
</dbReference>
<evidence type="ECO:0000313" key="3">
    <source>
        <dbReference type="Proteomes" id="UP000199331"/>
    </source>
</evidence>
<gene>
    <name evidence="2" type="ORF">SAMN04488060_1853</name>
</gene>
<evidence type="ECO:0000256" key="1">
    <source>
        <dbReference type="ARBA" id="ARBA00009330"/>
    </source>
</evidence>